<dbReference type="EMBL" id="JBFCZG010000002">
    <property type="protein sequence ID" value="KAL3425351.1"/>
    <property type="molecule type" value="Genomic_DNA"/>
</dbReference>
<gene>
    <name evidence="2" type="ORF">PVAG01_02142</name>
</gene>
<feature type="compositionally biased region" description="Polar residues" evidence="1">
    <location>
        <begin position="212"/>
        <end position="230"/>
    </location>
</feature>
<feature type="compositionally biased region" description="Basic and acidic residues" evidence="1">
    <location>
        <begin position="60"/>
        <end position="71"/>
    </location>
</feature>
<dbReference type="Gene3D" id="1.10.720.30">
    <property type="entry name" value="SAP domain"/>
    <property type="match status" value="1"/>
</dbReference>
<dbReference type="InterPro" id="IPR036361">
    <property type="entry name" value="SAP_dom_sf"/>
</dbReference>
<sequence length="334" mass="38105">MDPYKKLKCWQCQNELRSRGLPTSGILGDLQRRLREDDERRCTRPQTAESKNHLQQQKKIATDLRKLHEEVTDPGGVRRLQDIESKYKERHERESLKHKTENDKLQLEIERLQLDIRKLKKKMKDNDTKAAQDQEKVDDLRKSRKMVLARELNQEKEALRKREELLGQYNALNSPNIKPARLEEFRPGKDPVPIARKAAPTEQKPKLEFPSAANTSSVPTRMLTPSSAPPKTSKHPLESPGNKLSQKNLTKPPGVAKSPSASSMSYHRDFSRTGVSPPAKRRQTDPKDFISKSTNQPKTAPVAAPDTALPAAQSTPSQHRPDLMRNHNHCQSQR</sequence>
<feature type="region of interest" description="Disordered" evidence="1">
    <location>
        <begin position="35"/>
        <end position="100"/>
    </location>
</feature>
<evidence type="ECO:0008006" key="4">
    <source>
        <dbReference type="Google" id="ProtNLM"/>
    </source>
</evidence>
<comment type="caution">
    <text evidence="2">The sequence shown here is derived from an EMBL/GenBank/DDBJ whole genome shotgun (WGS) entry which is preliminary data.</text>
</comment>
<evidence type="ECO:0000256" key="1">
    <source>
        <dbReference type="SAM" id="MobiDB-lite"/>
    </source>
</evidence>
<organism evidence="2 3">
    <name type="scientific">Phlyctema vagabunda</name>
    <dbReference type="NCBI Taxonomy" id="108571"/>
    <lineage>
        <taxon>Eukaryota</taxon>
        <taxon>Fungi</taxon>
        <taxon>Dikarya</taxon>
        <taxon>Ascomycota</taxon>
        <taxon>Pezizomycotina</taxon>
        <taxon>Leotiomycetes</taxon>
        <taxon>Helotiales</taxon>
        <taxon>Dermateaceae</taxon>
        <taxon>Phlyctema</taxon>
    </lineage>
</organism>
<evidence type="ECO:0000313" key="3">
    <source>
        <dbReference type="Proteomes" id="UP001629113"/>
    </source>
</evidence>
<proteinExistence type="predicted"/>
<feature type="compositionally biased region" description="Basic and acidic residues" evidence="1">
    <location>
        <begin position="79"/>
        <end position="100"/>
    </location>
</feature>
<accession>A0ABR4PPZ2</accession>
<feature type="region of interest" description="Disordered" evidence="1">
    <location>
        <begin position="167"/>
        <end position="334"/>
    </location>
</feature>
<feature type="compositionally biased region" description="Polar residues" evidence="1">
    <location>
        <begin position="44"/>
        <end position="59"/>
    </location>
</feature>
<keyword evidence="3" id="KW-1185">Reference proteome</keyword>
<evidence type="ECO:0000313" key="2">
    <source>
        <dbReference type="EMBL" id="KAL3425351.1"/>
    </source>
</evidence>
<protein>
    <recommendedName>
        <fullName evidence="4">Lebercilin domain-containing protein</fullName>
    </recommendedName>
</protein>
<name>A0ABR4PPZ2_9HELO</name>
<reference evidence="2 3" key="1">
    <citation type="submission" date="2024-06" db="EMBL/GenBank/DDBJ databases">
        <title>Complete genome of Phlyctema vagabunda strain 19-DSS-EL-015.</title>
        <authorList>
            <person name="Fiorenzani C."/>
        </authorList>
    </citation>
    <scope>NUCLEOTIDE SEQUENCE [LARGE SCALE GENOMIC DNA]</scope>
    <source>
        <strain evidence="2 3">19-DSS-EL-015</strain>
    </source>
</reference>
<dbReference type="Proteomes" id="UP001629113">
    <property type="component" value="Unassembled WGS sequence"/>
</dbReference>
<feature type="compositionally biased region" description="Basic and acidic residues" evidence="1">
    <location>
        <begin position="180"/>
        <end position="189"/>
    </location>
</feature>